<feature type="compositionally biased region" description="Basic and acidic residues" evidence="3">
    <location>
        <begin position="176"/>
        <end position="191"/>
    </location>
</feature>
<dbReference type="AlphaFoldDB" id="A0A059ATX5"/>
<dbReference type="InterPro" id="IPR036427">
    <property type="entry name" value="Bromodomain-like_sf"/>
</dbReference>
<proteinExistence type="predicted"/>
<keyword evidence="1 2" id="KW-0103">Bromodomain</keyword>
<dbReference type="PANTHER" id="PTHR47809">
    <property type="entry name" value="DNA-BINDING BROMODOMAIN-CONTAINING PROTEIN"/>
    <property type="match status" value="1"/>
</dbReference>
<dbReference type="SUPFAM" id="SSF47370">
    <property type="entry name" value="Bromodomain"/>
    <property type="match status" value="1"/>
</dbReference>
<reference evidence="5" key="1">
    <citation type="submission" date="2013-07" db="EMBL/GenBank/DDBJ databases">
        <title>The genome of Eucalyptus grandis.</title>
        <authorList>
            <person name="Schmutz J."/>
            <person name="Hayes R."/>
            <person name="Myburg A."/>
            <person name="Tuskan G."/>
            <person name="Grattapaglia D."/>
            <person name="Rokhsar D.S."/>
        </authorList>
    </citation>
    <scope>NUCLEOTIDE SEQUENCE</scope>
    <source>
        <tissue evidence="5">Leaf extractions</tissue>
    </source>
</reference>
<dbReference type="InParanoid" id="A0A059ATX5"/>
<feature type="region of interest" description="Disordered" evidence="3">
    <location>
        <begin position="359"/>
        <end position="495"/>
    </location>
</feature>
<dbReference type="eggNOG" id="KOG1474">
    <property type="taxonomic scope" value="Eukaryota"/>
</dbReference>
<evidence type="ECO:0000256" key="3">
    <source>
        <dbReference type="SAM" id="MobiDB-lite"/>
    </source>
</evidence>
<dbReference type="PANTHER" id="PTHR47809:SF2">
    <property type="entry name" value="DNA-BINDING BROMODOMAIN-CONTAINING PROTEIN"/>
    <property type="match status" value="1"/>
</dbReference>
<evidence type="ECO:0000259" key="4">
    <source>
        <dbReference type="PROSITE" id="PS50014"/>
    </source>
</evidence>
<dbReference type="OrthoDB" id="21449at2759"/>
<feature type="compositionally biased region" description="Polar residues" evidence="3">
    <location>
        <begin position="88"/>
        <end position="101"/>
    </location>
</feature>
<name>A0A059ATX5_EUCGR</name>
<dbReference type="PRINTS" id="PR00503">
    <property type="entry name" value="BROMODOMAIN"/>
</dbReference>
<feature type="domain" description="Bromo" evidence="4">
    <location>
        <begin position="208"/>
        <end position="281"/>
    </location>
</feature>
<dbReference type="Gene3D" id="1.20.920.10">
    <property type="entry name" value="Bromodomain-like"/>
    <property type="match status" value="1"/>
</dbReference>
<dbReference type="PROSITE" id="PS00633">
    <property type="entry name" value="BROMODOMAIN_1"/>
    <property type="match status" value="1"/>
</dbReference>
<protein>
    <recommendedName>
        <fullName evidence="4">Bromo domain-containing protein</fullName>
    </recommendedName>
</protein>
<feature type="compositionally biased region" description="Polar residues" evidence="3">
    <location>
        <begin position="157"/>
        <end position="170"/>
    </location>
</feature>
<evidence type="ECO:0000256" key="2">
    <source>
        <dbReference type="PROSITE-ProRule" id="PRU00035"/>
    </source>
</evidence>
<accession>A0A059ATX5</accession>
<dbReference type="FunCoup" id="A0A059ATX5">
    <property type="interactions" value="1771"/>
</dbReference>
<evidence type="ECO:0000256" key="1">
    <source>
        <dbReference type="ARBA" id="ARBA00023117"/>
    </source>
</evidence>
<feature type="compositionally biased region" description="Acidic residues" evidence="3">
    <location>
        <begin position="433"/>
        <end position="444"/>
    </location>
</feature>
<feature type="region of interest" description="Disordered" evidence="3">
    <location>
        <begin position="156"/>
        <end position="191"/>
    </location>
</feature>
<gene>
    <name evidence="5" type="ORF">EUGRSUZ_I02762</name>
</gene>
<dbReference type="PROSITE" id="PS50014">
    <property type="entry name" value="BROMODOMAIN_2"/>
    <property type="match status" value="1"/>
</dbReference>
<feature type="compositionally biased region" description="Polar residues" evidence="3">
    <location>
        <begin position="452"/>
        <end position="475"/>
    </location>
</feature>
<feature type="compositionally biased region" description="Basic residues" evidence="3">
    <location>
        <begin position="1"/>
        <end position="12"/>
    </location>
</feature>
<evidence type="ECO:0000313" key="5">
    <source>
        <dbReference type="EMBL" id="KCW57116.1"/>
    </source>
</evidence>
<dbReference type="STRING" id="71139.A0A059ATX5"/>
<dbReference type="InterPro" id="IPR018359">
    <property type="entry name" value="Bromodomain_CS"/>
</dbReference>
<dbReference type="Gramene" id="KCW57116">
    <property type="protein sequence ID" value="KCW57116"/>
    <property type="gene ID" value="EUGRSUZ_I02762"/>
</dbReference>
<sequence>MKRKRGHRKGKPKSSVAVAANDASKPNEGNLGMEEVNPEGHESEMEADTPSSSGTDQPCNVANINPDGSIDRTMGRSVGHVKLKLKTSRNLESQGASSDAPSRSDTDKSSQQGLEKQGAVSEKMDDSANSFPETIASLFPANPAKKAGSIKIKTSRALVSSGSQTSNTNAVVGESESSHQKEPRALDRRSQYNKEELDAALMVIKKVMKMDAAEPFNIPVDPVALQIPDYFDVIDTPMDFGTICSNLENGVKYLDSAAVFKDVQYIWGNCYKYNNKGDYILDLMRRVKKNFMKYWTAAGLYTEQGKGSNDGEIQQGDMSSQGKGQTKVGKNKSKKRNGMRRHKNDCVCAICGLKRRRKEREEKERMARGQTGVGDELKQEDTSLVESPVAEDPSSDADDSLDHDADIEQEEKGEEVKLELPQQQNSPQPEKDNDTDEEEGENDMEIQKDIETQTPEQLQSSKSLGEDPTTSQTKVELSGGPVDSMLKDNIGDGHEETAPVQLLKQKEMERSQKALVYENFCENPMLLSLCGTLFPKKLDSVWSGPHSLVPRPRDARTSLHAAVESLMK</sequence>
<dbReference type="EMBL" id="KK198761">
    <property type="protein sequence ID" value="KCW57116.1"/>
    <property type="molecule type" value="Genomic_DNA"/>
</dbReference>
<dbReference type="KEGG" id="egr:104419999"/>
<feature type="compositionally biased region" description="Basic residues" evidence="3">
    <location>
        <begin position="329"/>
        <end position="341"/>
    </location>
</feature>
<feature type="region of interest" description="Disordered" evidence="3">
    <location>
        <begin position="305"/>
        <end position="341"/>
    </location>
</feature>
<feature type="region of interest" description="Disordered" evidence="3">
    <location>
        <begin position="1"/>
        <end position="127"/>
    </location>
</feature>
<dbReference type="Pfam" id="PF00439">
    <property type="entry name" value="Bromodomain"/>
    <property type="match status" value="1"/>
</dbReference>
<dbReference type="SMART" id="SM00297">
    <property type="entry name" value="BROMO"/>
    <property type="match status" value="1"/>
</dbReference>
<organism evidence="5">
    <name type="scientific">Eucalyptus grandis</name>
    <name type="common">Flooded gum</name>
    <dbReference type="NCBI Taxonomy" id="71139"/>
    <lineage>
        <taxon>Eukaryota</taxon>
        <taxon>Viridiplantae</taxon>
        <taxon>Streptophyta</taxon>
        <taxon>Embryophyta</taxon>
        <taxon>Tracheophyta</taxon>
        <taxon>Spermatophyta</taxon>
        <taxon>Magnoliopsida</taxon>
        <taxon>eudicotyledons</taxon>
        <taxon>Gunneridae</taxon>
        <taxon>Pentapetalae</taxon>
        <taxon>rosids</taxon>
        <taxon>malvids</taxon>
        <taxon>Myrtales</taxon>
        <taxon>Myrtaceae</taxon>
        <taxon>Myrtoideae</taxon>
        <taxon>Eucalypteae</taxon>
        <taxon>Eucalyptus</taxon>
    </lineage>
</organism>
<feature type="compositionally biased region" description="Polar residues" evidence="3">
    <location>
        <begin position="49"/>
        <end position="63"/>
    </location>
</feature>
<dbReference type="InterPro" id="IPR001487">
    <property type="entry name" value="Bromodomain"/>
</dbReference>
<feature type="compositionally biased region" description="Basic and acidic residues" evidence="3">
    <location>
        <begin position="485"/>
        <end position="495"/>
    </location>
</feature>